<proteinExistence type="predicted"/>
<evidence type="ECO:0000313" key="2">
    <source>
        <dbReference type="Proteomes" id="UP000194218"/>
    </source>
</evidence>
<name>A0A1W7D5V8_9ACTN</name>
<organism evidence="1 2">
    <name type="scientific">Streptomyces marincola</name>
    <dbReference type="NCBI Taxonomy" id="2878388"/>
    <lineage>
        <taxon>Bacteria</taxon>
        <taxon>Bacillati</taxon>
        <taxon>Actinomycetota</taxon>
        <taxon>Actinomycetes</taxon>
        <taxon>Kitasatosporales</taxon>
        <taxon>Streptomycetaceae</taxon>
        <taxon>Streptomyces</taxon>
    </lineage>
</organism>
<dbReference type="KEGG" id="smao:CAG99_11795"/>
<accession>A0A1W7D5V8</accession>
<dbReference type="Proteomes" id="UP000194218">
    <property type="component" value="Chromosome"/>
</dbReference>
<evidence type="ECO:0000313" key="1">
    <source>
        <dbReference type="EMBL" id="ARQ72299.1"/>
    </source>
</evidence>
<dbReference type="SUPFAM" id="SSF53850">
    <property type="entry name" value="Periplasmic binding protein-like II"/>
    <property type="match status" value="1"/>
</dbReference>
<dbReference type="AlphaFoldDB" id="A0A1W7D5V8"/>
<dbReference type="EMBL" id="CP021121">
    <property type="protein sequence ID" value="ARQ72299.1"/>
    <property type="molecule type" value="Genomic_DNA"/>
</dbReference>
<reference evidence="1 2" key="1">
    <citation type="submission" date="2017-05" db="EMBL/GenBank/DDBJ databases">
        <title>Complete genome sequence of Streptomyces sp. SCSIO 03032 revealed the diverse biosynthetic pathways for its bioactive secondary metabolites.</title>
        <authorList>
            <person name="Ma L."/>
            <person name="Zhu Y."/>
            <person name="Zhang W."/>
            <person name="Zhang G."/>
            <person name="Tian X."/>
            <person name="Zhang S."/>
            <person name="Zhang C."/>
        </authorList>
    </citation>
    <scope>NUCLEOTIDE SEQUENCE [LARGE SCALE GENOMIC DNA]</scope>
    <source>
        <strain evidence="1 2">SCSIO 03032</strain>
    </source>
</reference>
<protein>
    <recommendedName>
        <fullName evidence="3">Prephenate dehydratase</fullName>
    </recommendedName>
</protein>
<evidence type="ECO:0008006" key="3">
    <source>
        <dbReference type="Google" id="ProtNLM"/>
    </source>
</evidence>
<gene>
    <name evidence="1" type="ORF">CAG99_11795</name>
</gene>
<sequence>MFPLLDARVSEESSTWENSQLAVGMGAPEWPGGIATLGPRGTSSEATALRLLRRSHRSDESEIDLFSSYEEASDAVISGKAARLLVANAYGHIDRFYMDLRLELELAFVCDTPRYGLAVRGAQPVPLACRVVTHPAPRDLIAQLMPPGYRAADVEFAPSTSEAARRAADGGAEIALTTEPAAALHDLRFISATRPIRMLWSVFTRSRRGR</sequence>
<keyword evidence="2" id="KW-1185">Reference proteome</keyword>